<dbReference type="PANTHER" id="PTHR41287:SF1">
    <property type="entry name" value="PROTEIN YMFN"/>
    <property type="match status" value="1"/>
</dbReference>
<evidence type="ECO:0000259" key="1">
    <source>
        <dbReference type="PROSITE" id="PS50819"/>
    </source>
</evidence>
<dbReference type="GO" id="GO:0030908">
    <property type="term" value="P:protein splicing"/>
    <property type="evidence" value="ECO:0007669"/>
    <property type="project" value="InterPro"/>
</dbReference>
<accession>A0A0F9IUK7</accession>
<dbReference type="InterPro" id="IPR046461">
    <property type="entry name" value="TerL_ATPase"/>
</dbReference>
<dbReference type="GO" id="GO:0004519">
    <property type="term" value="F:endonuclease activity"/>
    <property type="evidence" value="ECO:0007669"/>
    <property type="project" value="InterPro"/>
</dbReference>
<dbReference type="Gene3D" id="3.40.50.300">
    <property type="entry name" value="P-loop containing nucleotide triphosphate hydrolases"/>
    <property type="match status" value="1"/>
</dbReference>
<dbReference type="InterPro" id="IPR004042">
    <property type="entry name" value="Intein_endonuc_central"/>
</dbReference>
<dbReference type="GO" id="GO:0003677">
    <property type="term" value="F:DNA binding"/>
    <property type="evidence" value="ECO:0007669"/>
    <property type="project" value="InterPro"/>
</dbReference>
<dbReference type="Pfam" id="PF05204">
    <property type="entry name" value="Hom_end"/>
    <property type="match status" value="1"/>
</dbReference>
<feature type="non-terminal residue" evidence="2">
    <location>
        <position position="1"/>
    </location>
</feature>
<dbReference type="InterPro" id="IPR027417">
    <property type="entry name" value="P-loop_NTPase"/>
</dbReference>
<dbReference type="Gene3D" id="3.10.28.10">
    <property type="entry name" value="Homing endonucleases"/>
    <property type="match status" value="1"/>
</dbReference>
<gene>
    <name evidence="2" type="ORF">LCGC14_1612570</name>
</gene>
<dbReference type="InterPro" id="IPR005021">
    <property type="entry name" value="Terminase_largesu-like"/>
</dbReference>
<dbReference type="AlphaFoldDB" id="A0A0F9IUK7"/>
<dbReference type="SUPFAM" id="SSF51294">
    <property type="entry name" value="Hedgehog/intein (Hint) domain"/>
    <property type="match status" value="1"/>
</dbReference>
<proteinExistence type="predicted"/>
<dbReference type="InterPro" id="IPR007869">
    <property type="entry name" value="Homing_endonuc_PI-Sce"/>
</dbReference>
<dbReference type="PROSITE" id="PS50819">
    <property type="entry name" value="INTEIN_ENDONUCLEASE"/>
    <property type="match status" value="1"/>
</dbReference>
<reference evidence="2" key="1">
    <citation type="journal article" date="2015" name="Nature">
        <title>Complex archaea that bridge the gap between prokaryotes and eukaryotes.</title>
        <authorList>
            <person name="Spang A."/>
            <person name="Saw J.H."/>
            <person name="Jorgensen S.L."/>
            <person name="Zaremba-Niedzwiedzka K."/>
            <person name="Martijn J."/>
            <person name="Lind A.E."/>
            <person name="van Eijk R."/>
            <person name="Schleper C."/>
            <person name="Guy L."/>
            <person name="Ettema T.J."/>
        </authorList>
    </citation>
    <scope>NUCLEOTIDE SEQUENCE</scope>
</reference>
<evidence type="ECO:0000313" key="2">
    <source>
        <dbReference type="EMBL" id="KKM23694.1"/>
    </source>
</evidence>
<organism evidence="2">
    <name type="scientific">marine sediment metagenome</name>
    <dbReference type="NCBI Taxonomy" id="412755"/>
    <lineage>
        <taxon>unclassified sequences</taxon>
        <taxon>metagenomes</taxon>
        <taxon>ecological metagenomes</taxon>
    </lineage>
</organism>
<protein>
    <recommendedName>
        <fullName evidence="1">DOD-type homing endonuclease domain-containing protein</fullName>
    </recommendedName>
</protein>
<dbReference type="InterPro" id="IPR027434">
    <property type="entry name" value="Homing_endonucl"/>
</dbReference>
<dbReference type="Pfam" id="PF03354">
    <property type="entry name" value="TerL_ATPase"/>
    <property type="match status" value="1"/>
</dbReference>
<comment type="caution">
    <text evidence="2">The sequence shown here is derived from an EMBL/GenBank/DDBJ whole genome shotgun (WGS) entry which is preliminary data.</text>
</comment>
<dbReference type="InterPro" id="IPR036844">
    <property type="entry name" value="Hint_dom_sf"/>
</dbReference>
<dbReference type="EMBL" id="LAZR01013073">
    <property type="protein sequence ID" value="KKM23694.1"/>
    <property type="molecule type" value="Genomic_DNA"/>
</dbReference>
<name>A0A0F9IUK7_9ZZZZ</name>
<feature type="domain" description="DOD-type homing endonuclease" evidence="1">
    <location>
        <begin position="251"/>
        <end position="372"/>
    </location>
</feature>
<dbReference type="PANTHER" id="PTHR41287">
    <property type="match status" value="1"/>
</dbReference>
<dbReference type="SUPFAM" id="SSF55608">
    <property type="entry name" value="Homing endonucleases"/>
    <property type="match status" value="1"/>
</dbReference>
<sequence>AVEYARSVLDGKDKDGKKIITCQWVKLACERFVDDLKNGGKRGLYFNPSEKPGGAAFAIDFFSHLKLWKGREYRGNEFVLAPHYQFVISNLMGWKKLEDHTRRFGTGYVEMARKGAKALALDTPVPTPDGWTTIGDIDGGDILFDENGKQCRVICTTSTLYNEECYEVVFSDGTKIIADKGHLWETKTTKTRACDCWAKRTQRKTKASAQTLTTEEMHKTLKDIQGYNNHSINNASPLNLKPKELSVDPYVLGIWLSDGVVNLGEISQGEENIDFIRGQVIKGGYEVTKLSNPDKFGTIGLATNLRKIGVLSRKHIPKDYLRASTGQRLSLLQGLLDGDGSVPYRGTDKVALENINKELCFNIYELVASLGMAIRLTELKRKTVKNNIVYRLEFLPTMPVFRMPRKLALLKPRTQRTRRFNRYITNIEKVNSVPVKCVSVSSDSKLFLVSKSFIPTHNSTVAGGLGAYFFVADKEYGAEIYTAAVKEKQAKIVWENIYNLLKDSMFSEGVDFYKQNMSIESTLSKCEFVVGDPKGLDGLDTHFCSLDELHAHPTPEIHDLIVDSTGTRPQPMILIITTAGFDQTGVCYQRREYLTQILKKTIIDDSFFGIIYTLDTKKDWPGLASITSKSKTKTKEDDWRDEDVWVKAMPGLWGITKNDQRCGVDDNGDQIPGYMTRLGKVRDIALYAASNPAALNNFLTKRMNIWTQQVNRFIDLQLWDSNYTSDVYVIEQ</sequence>